<protein>
    <submittedName>
        <fullName evidence="2">Uncharacterized protein</fullName>
    </submittedName>
</protein>
<proteinExistence type="predicted"/>
<dbReference type="EMBL" id="JAHRHJ020000010">
    <property type="protein sequence ID" value="KAH9297717.1"/>
    <property type="molecule type" value="Genomic_DNA"/>
</dbReference>
<comment type="caution">
    <text evidence="2">The sequence shown here is derived from an EMBL/GenBank/DDBJ whole genome shotgun (WGS) entry which is preliminary data.</text>
</comment>
<gene>
    <name evidence="2" type="ORF">KI387_029399</name>
</gene>
<evidence type="ECO:0000313" key="3">
    <source>
        <dbReference type="Proteomes" id="UP000824469"/>
    </source>
</evidence>
<keyword evidence="1" id="KW-1133">Transmembrane helix</keyword>
<keyword evidence="3" id="KW-1185">Reference proteome</keyword>
<keyword evidence="1" id="KW-0812">Transmembrane</keyword>
<accession>A0AA38FDH7</accession>
<evidence type="ECO:0000313" key="2">
    <source>
        <dbReference type="EMBL" id="KAH9297717.1"/>
    </source>
</evidence>
<evidence type="ECO:0000256" key="1">
    <source>
        <dbReference type="SAM" id="Phobius"/>
    </source>
</evidence>
<reference evidence="2 3" key="1">
    <citation type="journal article" date="2021" name="Nat. Plants">
        <title>The Taxus genome provides insights into paclitaxel biosynthesis.</title>
        <authorList>
            <person name="Xiong X."/>
            <person name="Gou J."/>
            <person name="Liao Q."/>
            <person name="Li Y."/>
            <person name="Zhou Q."/>
            <person name="Bi G."/>
            <person name="Li C."/>
            <person name="Du R."/>
            <person name="Wang X."/>
            <person name="Sun T."/>
            <person name="Guo L."/>
            <person name="Liang H."/>
            <person name="Lu P."/>
            <person name="Wu Y."/>
            <person name="Zhang Z."/>
            <person name="Ro D.K."/>
            <person name="Shang Y."/>
            <person name="Huang S."/>
            <person name="Yan J."/>
        </authorList>
    </citation>
    <scope>NUCLEOTIDE SEQUENCE [LARGE SCALE GENOMIC DNA]</scope>
    <source>
        <strain evidence="2">Ta-2019</strain>
    </source>
</reference>
<dbReference type="AlphaFoldDB" id="A0AA38FDH7"/>
<keyword evidence="1" id="KW-0472">Membrane</keyword>
<feature type="transmembrane region" description="Helical" evidence="1">
    <location>
        <begin position="31"/>
        <end position="55"/>
    </location>
</feature>
<name>A0AA38FDH7_TAXCH</name>
<sequence length="88" mass="8913">DPDNGSKWELNVGLGTGVADYGGRGFTGGGVGWSTGLVFGMVLGVGCICLGMGIVEELAMEGLVGLTTLLEGSRLLALGYVFLADDDT</sequence>
<feature type="non-terminal residue" evidence="2">
    <location>
        <position position="88"/>
    </location>
</feature>
<organism evidence="2 3">
    <name type="scientific">Taxus chinensis</name>
    <name type="common">Chinese yew</name>
    <name type="synonym">Taxus wallichiana var. chinensis</name>
    <dbReference type="NCBI Taxonomy" id="29808"/>
    <lineage>
        <taxon>Eukaryota</taxon>
        <taxon>Viridiplantae</taxon>
        <taxon>Streptophyta</taxon>
        <taxon>Embryophyta</taxon>
        <taxon>Tracheophyta</taxon>
        <taxon>Spermatophyta</taxon>
        <taxon>Pinopsida</taxon>
        <taxon>Pinidae</taxon>
        <taxon>Conifers II</taxon>
        <taxon>Cupressales</taxon>
        <taxon>Taxaceae</taxon>
        <taxon>Taxus</taxon>
    </lineage>
</organism>
<feature type="non-terminal residue" evidence="2">
    <location>
        <position position="1"/>
    </location>
</feature>
<feature type="transmembrane region" description="Helical" evidence="1">
    <location>
        <begin position="62"/>
        <end position="83"/>
    </location>
</feature>
<dbReference type="Proteomes" id="UP000824469">
    <property type="component" value="Unassembled WGS sequence"/>
</dbReference>